<evidence type="ECO:0000313" key="3">
    <source>
        <dbReference type="Proteomes" id="UP000216943"/>
    </source>
</evidence>
<keyword evidence="1" id="KW-0472">Membrane</keyword>
<keyword evidence="1" id="KW-1133">Transmembrane helix</keyword>
<dbReference type="AlphaFoldDB" id="A0A269TJU6"/>
<dbReference type="Proteomes" id="UP000216943">
    <property type="component" value="Unassembled WGS sequence"/>
</dbReference>
<reference evidence="3" key="1">
    <citation type="submission" date="2017-08" db="EMBL/GenBank/DDBJ databases">
        <authorList>
            <person name="Alvarez-Ponce D."/>
            <person name="Weitzman C.L."/>
            <person name="Tillett R.L."/>
            <person name="Sandmeier F.C."/>
            <person name="Tracy C.R."/>
        </authorList>
    </citation>
    <scope>NUCLEOTIDE SEQUENCE [LARGE SCALE GENOMIC DNA]</scope>
    <source>
        <strain evidence="3">723</strain>
    </source>
</reference>
<keyword evidence="1" id="KW-0812">Transmembrane</keyword>
<evidence type="ECO:0000256" key="1">
    <source>
        <dbReference type="SAM" id="Phobius"/>
    </source>
</evidence>
<feature type="transmembrane region" description="Helical" evidence="1">
    <location>
        <begin position="12"/>
        <end position="34"/>
    </location>
</feature>
<evidence type="ECO:0000313" key="2">
    <source>
        <dbReference type="EMBL" id="PAK21015.1"/>
    </source>
</evidence>
<comment type="caution">
    <text evidence="2">The sequence shown here is derived from an EMBL/GenBank/DDBJ whole genome shotgun (WGS) entry which is preliminary data.</text>
</comment>
<accession>A0A269TJU6</accession>
<gene>
    <name evidence="2" type="ORF">CJJ23_04075</name>
</gene>
<proteinExistence type="predicted"/>
<protein>
    <submittedName>
        <fullName evidence="2">Uncharacterized protein</fullName>
    </submittedName>
</protein>
<dbReference type="RefSeq" id="WP_095335079.1">
    <property type="nucleotide sequence ID" value="NZ_NQNY01000015.1"/>
</dbReference>
<dbReference type="OrthoDB" id="400006at2"/>
<sequence>MKKLSLLKKKLLTYTSISVSLVAIATITASTISYKTNDSQSFDLNKKFSKQEIKNLGEISKDNKDILNWISKVDFNKKTFDLIKEELFKINSITEDQKIFMYQNLLTKYSTYKLSIKLDTKTKVTSTESRISRAYWSPYGGAMVYPFLEYPSENGEKIYFEDSNGKKVHESGKSSDNWEIYDYAFADDVSYLFLTNQEVLTDYLKSLDEEKVAKIKSDLKEISIFISNINLLMLRMNYSSAVSSQLLVMKSSLSDLSSKINEVLNEDQYLKAIGFNRNKLTEFLQYVNQVNSATESYLQSENQNDSLASVTNSIDTFQKYVDPFELALRVMVTVSNKILLHIPTPNGYSAFENINDHGLNDFKKQMKDNYSTMMWIEKEWSDDFQHGIVWKVIDGWFTFPDLFIATQEEPYKYKLLSPNDEFNWGHLIPLTIKGDSD</sequence>
<organism evidence="2 3">
    <name type="scientific">Mycoplasmopsis agassizii</name>
    <dbReference type="NCBI Taxonomy" id="33922"/>
    <lineage>
        <taxon>Bacteria</taxon>
        <taxon>Bacillati</taxon>
        <taxon>Mycoplasmatota</taxon>
        <taxon>Mycoplasmoidales</taxon>
        <taxon>Metamycoplasmataceae</taxon>
        <taxon>Mycoplasmopsis</taxon>
    </lineage>
</organism>
<dbReference type="EMBL" id="NQNY01000015">
    <property type="protein sequence ID" value="PAK21015.1"/>
    <property type="molecule type" value="Genomic_DNA"/>
</dbReference>
<name>A0A269TJU6_9BACT</name>